<proteinExistence type="predicted"/>
<accession>A0ABD1Y8J8</accession>
<dbReference type="AlphaFoldDB" id="A0ABD1Y8J8"/>
<name>A0ABD1Y8J8_9MARC</name>
<gene>
    <name evidence="2" type="ORF">R1flu_003256</name>
</gene>
<dbReference type="EMBL" id="JBHFFA010000006">
    <property type="protein sequence ID" value="KAL2623051.1"/>
    <property type="molecule type" value="Genomic_DNA"/>
</dbReference>
<protein>
    <submittedName>
        <fullName evidence="2">Uncharacterized protein</fullName>
    </submittedName>
</protein>
<evidence type="ECO:0000313" key="2">
    <source>
        <dbReference type="EMBL" id="KAL2623051.1"/>
    </source>
</evidence>
<comment type="caution">
    <text evidence="2">The sequence shown here is derived from an EMBL/GenBank/DDBJ whole genome shotgun (WGS) entry which is preliminary data.</text>
</comment>
<organism evidence="2 3">
    <name type="scientific">Riccia fluitans</name>
    <dbReference type="NCBI Taxonomy" id="41844"/>
    <lineage>
        <taxon>Eukaryota</taxon>
        <taxon>Viridiplantae</taxon>
        <taxon>Streptophyta</taxon>
        <taxon>Embryophyta</taxon>
        <taxon>Marchantiophyta</taxon>
        <taxon>Marchantiopsida</taxon>
        <taxon>Marchantiidae</taxon>
        <taxon>Marchantiales</taxon>
        <taxon>Ricciaceae</taxon>
        <taxon>Riccia</taxon>
    </lineage>
</organism>
<feature type="coiled-coil region" evidence="1">
    <location>
        <begin position="44"/>
        <end position="82"/>
    </location>
</feature>
<keyword evidence="3" id="KW-1185">Reference proteome</keyword>
<keyword evidence="1" id="KW-0175">Coiled coil</keyword>
<dbReference type="Proteomes" id="UP001605036">
    <property type="component" value="Unassembled WGS sequence"/>
</dbReference>
<sequence>MELMRTELRAIRREHNLLTIPEEPRATDLVWKLAEELCAAKRGADGWQHLVAENDEELERLKAELEKTNADWRQKAWDLKAKIYQVRDDAVKREETARWKRNEEKIAGFVHEVADLRKELLAKDAKEGTPETTTPSSPDIQLVVFRPQEEVLVAREIDTSGPFMTEIWERNCQMERLKGQLEKA</sequence>
<reference evidence="2 3" key="1">
    <citation type="submission" date="2024-09" db="EMBL/GenBank/DDBJ databases">
        <title>Chromosome-scale assembly of Riccia fluitans.</title>
        <authorList>
            <person name="Paukszto L."/>
            <person name="Sawicki J."/>
            <person name="Karawczyk K."/>
            <person name="Piernik-Szablinska J."/>
            <person name="Szczecinska M."/>
            <person name="Mazdziarz M."/>
        </authorList>
    </citation>
    <scope>NUCLEOTIDE SEQUENCE [LARGE SCALE GENOMIC DNA]</scope>
    <source>
        <strain evidence="2">Rf_01</strain>
        <tissue evidence="2">Aerial parts of the thallus</tissue>
    </source>
</reference>
<evidence type="ECO:0000256" key="1">
    <source>
        <dbReference type="SAM" id="Coils"/>
    </source>
</evidence>
<evidence type="ECO:0000313" key="3">
    <source>
        <dbReference type="Proteomes" id="UP001605036"/>
    </source>
</evidence>